<organism evidence="2 3">
    <name type="scientific">Anaerovibrio slackiae</name>
    <dbReference type="NCBI Taxonomy" id="2652309"/>
    <lineage>
        <taxon>Bacteria</taxon>
        <taxon>Bacillati</taxon>
        <taxon>Bacillota</taxon>
        <taxon>Negativicutes</taxon>
        <taxon>Selenomonadales</taxon>
        <taxon>Selenomonadaceae</taxon>
        <taxon>Anaerovibrio</taxon>
    </lineage>
</organism>
<dbReference type="GeneID" id="96779106"/>
<proteinExistence type="predicted"/>
<evidence type="ECO:0000313" key="2">
    <source>
        <dbReference type="EMBL" id="MSU09171.1"/>
    </source>
</evidence>
<feature type="region of interest" description="Disordered" evidence="1">
    <location>
        <begin position="1"/>
        <end position="36"/>
    </location>
</feature>
<name>A0A6I2UJ33_9FIRM</name>
<protein>
    <submittedName>
        <fullName evidence="2">Uncharacterized protein</fullName>
    </submittedName>
</protein>
<dbReference type="Proteomes" id="UP000433181">
    <property type="component" value="Unassembled WGS sequence"/>
</dbReference>
<sequence length="126" mass="14301">MAEKQITPKATKQATPRPWQMPKLASQHKPRPGGKEKWQVTMKRIHHEALKKIKWILTKRASQAVNEASAKAPRFYHWPSKTASRWNPCRCLICNNTFGMMTNHHAESHGFASADALIASGKVTFL</sequence>
<evidence type="ECO:0000256" key="1">
    <source>
        <dbReference type="SAM" id="MobiDB-lite"/>
    </source>
</evidence>
<keyword evidence="3" id="KW-1185">Reference proteome</keyword>
<reference evidence="2 3" key="1">
    <citation type="submission" date="2019-08" db="EMBL/GenBank/DDBJ databases">
        <title>In-depth cultivation of the pig gut microbiome towards novel bacterial diversity and tailored functional studies.</title>
        <authorList>
            <person name="Wylensek D."/>
            <person name="Hitch T.C.A."/>
            <person name="Clavel T."/>
        </authorList>
    </citation>
    <scope>NUCLEOTIDE SEQUENCE [LARGE SCALE GENOMIC DNA]</scope>
    <source>
        <strain evidence="2 3">WCA-693-APC-5D-A</strain>
    </source>
</reference>
<dbReference type="AlphaFoldDB" id="A0A6I2UJ33"/>
<accession>A0A6I2UJ33</accession>
<gene>
    <name evidence="2" type="ORF">FYJ84_09260</name>
</gene>
<evidence type="ECO:0000313" key="3">
    <source>
        <dbReference type="Proteomes" id="UP000433181"/>
    </source>
</evidence>
<comment type="caution">
    <text evidence="2">The sequence shown here is derived from an EMBL/GenBank/DDBJ whole genome shotgun (WGS) entry which is preliminary data.</text>
</comment>
<dbReference type="RefSeq" id="WP_154407340.1">
    <property type="nucleotide sequence ID" value="NZ_VUNR01000018.1"/>
</dbReference>
<dbReference type="EMBL" id="VUNR01000018">
    <property type="protein sequence ID" value="MSU09171.1"/>
    <property type="molecule type" value="Genomic_DNA"/>
</dbReference>